<organism evidence="7 8">
    <name type="scientific">Microvirga subterranea</name>
    <dbReference type="NCBI Taxonomy" id="186651"/>
    <lineage>
        <taxon>Bacteria</taxon>
        <taxon>Pseudomonadati</taxon>
        <taxon>Pseudomonadota</taxon>
        <taxon>Alphaproteobacteria</taxon>
        <taxon>Hyphomicrobiales</taxon>
        <taxon>Methylobacteriaceae</taxon>
        <taxon>Microvirga</taxon>
    </lineage>
</organism>
<dbReference type="Proteomes" id="UP000254925">
    <property type="component" value="Unassembled WGS sequence"/>
</dbReference>
<comment type="function">
    <text evidence="5">May play a role in fatty acid biosynthesis and insulin sensitivity.</text>
</comment>
<dbReference type="InterPro" id="IPR052377">
    <property type="entry name" value="Mitochondrial_ECH-domain"/>
</dbReference>
<evidence type="ECO:0000256" key="6">
    <source>
        <dbReference type="ARBA" id="ARBA00040545"/>
    </source>
</evidence>
<keyword evidence="2" id="KW-0276">Fatty acid metabolism</keyword>
<evidence type="ECO:0000313" key="8">
    <source>
        <dbReference type="Proteomes" id="UP000254925"/>
    </source>
</evidence>
<dbReference type="EMBL" id="QQBB01000004">
    <property type="protein sequence ID" value="RDI59369.1"/>
    <property type="molecule type" value="Genomic_DNA"/>
</dbReference>
<evidence type="ECO:0000256" key="4">
    <source>
        <dbReference type="ARBA" id="ARBA00023098"/>
    </source>
</evidence>
<dbReference type="CDD" id="cd06558">
    <property type="entry name" value="crotonase-like"/>
    <property type="match status" value="1"/>
</dbReference>
<dbReference type="SUPFAM" id="SSF52096">
    <property type="entry name" value="ClpP/crotonase"/>
    <property type="match status" value="1"/>
</dbReference>
<keyword evidence="4" id="KW-0443">Lipid metabolism</keyword>
<dbReference type="OrthoDB" id="9795613at2"/>
<dbReference type="InterPro" id="IPR029045">
    <property type="entry name" value="ClpP/crotonase-like_dom_sf"/>
</dbReference>
<sequence length="266" mass="28269">MNAPYAAASQDILLREDRDGVATLTLNRPAHFNALSEEMLAALQSAFDALADDGDLRCVVIRANGRAFCAGHDLKQMRANPRQDYYEDLFARCSRVMQSIVNLPIPVIAQVQGLATAAGCQLVATCDLAVAAESATFAVSGINVGLFCSTPAVALSRNVPPKRAFEMLVTGRFITASEALANGLVSGTAPDAELDSAVAALTAEICSKSPVAIRTGKAMFNRQRSMSLEDAYAYAGNVMACNMMAEDAAEGIDAFIAKRKPEWKGR</sequence>
<keyword evidence="8" id="KW-1185">Reference proteome</keyword>
<dbReference type="Pfam" id="PF00378">
    <property type="entry name" value="ECH_1"/>
    <property type="match status" value="1"/>
</dbReference>
<dbReference type="GO" id="GO:0016836">
    <property type="term" value="F:hydro-lyase activity"/>
    <property type="evidence" value="ECO:0007669"/>
    <property type="project" value="TreeGrafter"/>
</dbReference>
<comment type="caution">
    <text evidence="7">The sequence shown here is derived from an EMBL/GenBank/DDBJ whole genome shotgun (WGS) entry which is preliminary data.</text>
</comment>
<dbReference type="GO" id="GO:0006631">
    <property type="term" value="P:fatty acid metabolic process"/>
    <property type="evidence" value="ECO:0007669"/>
    <property type="project" value="UniProtKB-KW"/>
</dbReference>
<protein>
    <recommendedName>
        <fullName evidence="6">Enoyl-CoA hydratase domain-containing protein 3, mitochondrial</fullName>
    </recommendedName>
</protein>
<dbReference type="InterPro" id="IPR001753">
    <property type="entry name" value="Enoyl-CoA_hydra/iso"/>
</dbReference>
<evidence type="ECO:0000256" key="2">
    <source>
        <dbReference type="ARBA" id="ARBA00022832"/>
    </source>
</evidence>
<keyword evidence="3" id="KW-0809">Transit peptide</keyword>
<name>A0A370HLJ7_9HYPH</name>
<dbReference type="Gene3D" id="3.90.226.10">
    <property type="entry name" value="2-enoyl-CoA Hydratase, Chain A, domain 1"/>
    <property type="match status" value="1"/>
</dbReference>
<comment type="similarity">
    <text evidence="1">Belongs to the enoyl-CoA hydratase/isomerase family.</text>
</comment>
<proteinExistence type="inferred from homology"/>
<dbReference type="NCBIfam" id="NF006008">
    <property type="entry name" value="PRK08139.1"/>
    <property type="match status" value="1"/>
</dbReference>
<dbReference type="AlphaFoldDB" id="A0A370HLJ7"/>
<reference evidence="7 8" key="1">
    <citation type="submission" date="2018-07" db="EMBL/GenBank/DDBJ databases">
        <title>Genomic Encyclopedia of Type Strains, Phase IV (KMG-IV): sequencing the most valuable type-strain genomes for metagenomic binning, comparative biology and taxonomic classification.</title>
        <authorList>
            <person name="Goeker M."/>
        </authorList>
    </citation>
    <scope>NUCLEOTIDE SEQUENCE [LARGE SCALE GENOMIC DNA]</scope>
    <source>
        <strain evidence="7 8">DSM 14364</strain>
    </source>
</reference>
<evidence type="ECO:0000256" key="1">
    <source>
        <dbReference type="ARBA" id="ARBA00005254"/>
    </source>
</evidence>
<accession>A0A370HLJ7</accession>
<gene>
    <name evidence="7" type="ORF">DES45_104282</name>
</gene>
<dbReference type="PANTHER" id="PTHR43602:SF1">
    <property type="entry name" value="ENOYL-COA HYDRATASE DOMAIN-CONTAINING PROTEIN 3, MITOCHONDRIAL"/>
    <property type="match status" value="1"/>
</dbReference>
<dbReference type="InterPro" id="IPR014748">
    <property type="entry name" value="Enoyl-CoA_hydra_C"/>
</dbReference>
<evidence type="ECO:0000256" key="3">
    <source>
        <dbReference type="ARBA" id="ARBA00022946"/>
    </source>
</evidence>
<evidence type="ECO:0000256" key="5">
    <source>
        <dbReference type="ARBA" id="ARBA00037410"/>
    </source>
</evidence>
<dbReference type="Gene3D" id="1.10.12.10">
    <property type="entry name" value="Lyase 2-enoyl-coa Hydratase, Chain A, domain 2"/>
    <property type="match status" value="1"/>
</dbReference>
<dbReference type="RefSeq" id="WP_114770249.1">
    <property type="nucleotide sequence ID" value="NZ_QQBB01000004.1"/>
</dbReference>
<evidence type="ECO:0000313" key="7">
    <source>
        <dbReference type="EMBL" id="RDI59369.1"/>
    </source>
</evidence>
<dbReference type="PANTHER" id="PTHR43602">
    <property type="match status" value="1"/>
</dbReference>